<feature type="domain" description="CCHC-type" evidence="3">
    <location>
        <begin position="569"/>
        <end position="583"/>
    </location>
</feature>
<evidence type="ECO:0000259" key="3">
    <source>
        <dbReference type="PROSITE" id="PS50158"/>
    </source>
</evidence>
<dbReference type="PROSITE" id="PS50158">
    <property type="entry name" value="ZF_CCHC"/>
    <property type="match status" value="1"/>
</dbReference>
<dbReference type="PANTHER" id="PTHR31286">
    <property type="entry name" value="GLYCINE-RICH CELL WALL STRUCTURAL PROTEIN 1.8-LIKE"/>
    <property type="match status" value="1"/>
</dbReference>
<organism evidence="4 5">
    <name type="scientific">Quercus lobata</name>
    <name type="common">Valley oak</name>
    <dbReference type="NCBI Taxonomy" id="97700"/>
    <lineage>
        <taxon>Eukaryota</taxon>
        <taxon>Viridiplantae</taxon>
        <taxon>Streptophyta</taxon>
        <taxon>Embryophyta</taxon>
        <taxon>Tracheophyta</taxon>
        <taxon>Spermatophyta</taxon>
        <taxon>Magnoliopsida</taxon>
        <taxon>eudicotyledons</taxon>
        <taxon>Gunneridae</taxon>
        <taxon>Pentapetalae</taxon>
        <taxon>rosids</taxon>
        <taxon>fabids</taxon>
        <taxon>Fagales</taxon>
        <taxon>Fagaceae</taxon>
        <taxon>Quercus</taxon>
    </lineage>
</organism>
<accession>A0A7N2MZ66</accession>
<dbReference type="GO" id="GO:0003676">
    <property type="term" value="F:nucleic acid binding"/>
    <property type="evidence" value="ECO:0007669"/>
    <property type="project" value="InterPro"/>
</dbReference>
<feature type="region of interest" description="Disordered" evidence="2">
    <location>
        <begin position="649"/>
        <end position="810"/>
    </location>
</feature>
<protein>
    <recommendedName>
        <fullName evidence="3">CCHC-type domain-containing protein</fullName>
    </recommendedName>
</protein>
<keyword evidence="1" id="KW-0479">Metal-binding</keyword>
<reference evidence="4" key="2">
    <citation type="submission" date="2021-01" db="UniProtKB">
        <authorList>
            <consortium name="EnsemblPlants"/>
        </authorList>
    </citation>
    <scope>IDENTIFICATION</scope>
</reference>
<dbReference type="EMBL" id="LRBV02000011">
    <property type="status" value="NOT_ANNOTATED_CDS"/>
    <property type="molecule type" value="Genomic_DNA"/>
</dbReference>
<reference evidence="4 5" key="1">
    <citation type="journal article" date="2016" name="G3 (Bethesda)">
        <title>First Draft Assembly and Annotation of the Genome of a California Endemic Oak Quercus lobata Nee (Fagaceae).</title>
        <authorList>
            <person name="Sork V.L."/>
            <person name="Fitz-Gibbon S.T."/>
            <person name="Puiu D."/>
            <person name="Crepeau M."/>
            <person name="Gugger P.F."/>
            <person name="Sherman R."/>
            <person name="Stevens K."/>
            <person name="Langley C.H."/>
            <person name="Pellegrini M."/>
            <person name="Salzberg S.L."/>
        </authorList>
    </citation>
    <scope>NUCLEOTIDE SEQUENCE [LARGE SCALE GENOMIC DNA]</scope>
    <source>
        <strain evidence="4 5">cv. SW786</strain>
    </source>
</reference>
<dbReference type="EnsemblPlants" id="QL11p054864:mrna">
    <property type="protein sequence ID" value="QL11p054864:mrna"/>
    <property type="gene ID" value="QL11p054864"/>
</dbReference>
<evidence type="ECO:0000313" key="4">
    <source>
        <dbReference type="EnsemblPlants" id="QL11p054864:mrna"/>
    </source>
</evidence>
<evidence type="ECO:0000256" key="2">
    <source>
        <dbReference type="SAM" id="MobiDB-lite"/>
    </source>
</evidence>
<keyword evidence="1" id="KW-0862">Zinc</keyword>
<feature type="compositionally biased region" description="Low complexity" evidence="2">
    <location>
        <begin position="785"/>
        <end position="799"/>
    </location>
</feature>
<feature type="compositionally biased region" description="Polar residues" evidence="2">
    <location>
        <begin position="667"/>
        <end position="676"/>
    </location>
</feature>
<dbReference type="GO" id="GO:0008270">
    <property type="term" value="F:zinc ion binding"/>
    <property type="evidence" value="ECO:0007669"/>
    <property type="project" value="UniProtKB-KW"/>
</dbReference>
<dbReference type="Proteomes" id="UP000594261">
    <property type="component" value="Chromosome 11"/>
</dbReference>
<feature type="compositionally biased region" description="Basic and acidic residues" evidence="2">
    <location>
        <begin position="852"/>
        <end position="871"/>
    </location>
</feature>
<keyword evidence="1" id="KW-0863">Zinc-finger</keyword>
<sequence length="1318" mass="148184">MGFRLFLVGLTPRTLSSQHRPIIEWYAINIEVPDPEEAETYPSSEKLSTKKLIPFFAGELIKSSYFEAIGSHLYCVGNYDPNSVNDMRTLICTLDVTSPSDGWKFGPPMTTARDVSFTHTTHTVVLDVLESKKQILAASPIRGYHDSCPEVTFYTYNVTNRCWATLEPPARKLGDRTYRLSNRVVEAVGNTLYWVFFKDDYLVVRAYDLDKDVWFEGSMNIREELFVKHEYLSYGELDRVPFLHLYDQKFCLLVPSDISKRTWRWKLLEQEIHYLNSFIFDVTPIFKQQDEAVMSRFLSREEEAELARSNKKVKDYHHAGFNDESSEGSPHRSSQDTWAHSKVSFKDKLVGQIPGAFVQAFDLSDQMDAEVDSDDEDPTERLREGLVAVKLTRETKMRIRDSWSKAIIVKLVGRSMGLNYLHSKLSQLWKPSGRLDCVDLGNDFFLTRFYVKEDLDNVLRNGPWFIGDHFLSLRPWEPFFKPSSANVSLIAVWIRLYQLPIELYEADILRPIGEAIGKVLRIDSHTAMEARGKYARLCVQIDVNKPLVDTILIGKFEQAVSYEGIHKLCFACGRVGHRKEACPYVIHSGKPPAAAEEMNKDEPVVCSHNLHETCSSGEFHVMPKVSGATVSGTKDTDGQYGPWMVVTRKKQIQKGTKKGPTPEGTTRSAWPSTHAQTAGGVGNATKLKSQASASPADRPNGIGLKAHSGMGNNHVLPPRAQRGMDKPTHPLPTQKTTPRLSVKGMKGIARNRGANKLSSGAGTSISQPIIPSACPSSLPNHDSGASSSSPFKFVASSNSEAPAHKPDLEISSDAPCAQESVRLHLGLGNPMLLQAPTGPPASPETQSLPYSSRKEDGSVREEADPVPKMDTDAEDNGDDRMESEEGGGSEAALMETKLGGRRAKEISDLLPFDGAIHTDTIGYAGGLWLLWNSDKVEIEALAKTEQEIHVEVKVRSSDLAWIFSAIYASPRSEERCVLWENLSKAAELHNKPWIMAGDFNEPLIGEDKFGGRGVSIGRSLLFKDCLDKSSMVDMGFSGPRYTWSNKRDLNNLILERIDRFFGNPNWCLLYPNAKVTHLTRCHSDHCPVLLESNPNRSLHLNRPFRFQSFWLTDLSFPAVVNHAWNGSGKLADSIDRFTKEATVWNKIHFGNIHAKKRRCIARLYGIQRALANQPSDNLIYLENQIHSELEMVLDQERELWALKSRINWMIQGDRNTSFFHVSALARRRRNHIASVKDERGDWITGEREVMDYFRKGFISLYTTSHTEAGRLGLQHHQWQNQLSEEEKCSLDSVVTREEIKDALCVGGSHGCFYQAKGS</sequence>
<evidence type="ECO:0000313" key="5">
    <source>
        <dbReference type="Proteomes" id="UP000594261"/>
    </source>
</evidence>
<feature type="region of interest" description="Disordered" evidence="2">
    <location>
        <begin position="829"/>
        <end position="890"/>
    </location>
</feature>
<dbReference type="InterPro" id="IPR036691">
    <property type="entry name" value="Endo/exonu/phosph_ase_sf"/>
</dbReference>
<evidence type="ECO:0000256" key="1">
    <source>
        <dbReference type="PROSITE-ProRule" id="PRU00047"/>
    </source>
</evidence>
<dbReference type="Gramene" id="QL11p054864:mrna">
    <property type="protein sequence ID" value="QL11p054864:mrna"/>
    <property type="gene ID" value="QL11p054864"/>
</dbReference>
<feature type="compositionally biased region" description="Polar residues" evidence="2">
    <location>
        <begin position="756"/>
        <end position="784"/>
    </location>
</feature>
<dbReference type="Pfam" id="PF14111">
    <property type="entry name" value="DUF4283"/>
    <property type="match status" value="1"/>
</dbReference>
<dbReference type="InterPro" id="IPR025558">
    <property type="entry name" value="DUF4283"/>
</dbReference>
<keyword evidence="5" id="KW-1185">Reference proteome</keyword>
<name>A0A7N2MZ66_QUELO</name>
<proteinExistence type="predicted"/>
<dbReference type="InterPro" id="IPR040256">
    <property type="entry name" value="At4g02000-like"/>
</dbReference>
<feature type="compositionally biased region" description="Acidic residues" evidence="2">
    <location>
        <begin position="872"/>
        <end position="887"/>
    </location>
</feature>
<dbReference type="InterPro" id="IPR001878">
    <property type="entry name" value="Znf_CCHC"/>
</dbReference>
<dbReference type="OMA" id="PLLEINC"/>
<dbReference type="InParanoid" id="A0A7N2MZ66"/>
<dbReference type="PANTHER" id="PTHR31286:SF99">
    <property type="entry name" value="DUF4283 DOMAIN-CONTAINING PROTEIN"/>
    <property type="match status" value="1"/>
</dbReference>
<dbReference type="Gene3D" id="3.60.10.10">
    <property type="entry name" value="Endonuclease/exonuclease/phosphatase"/>
    <property type="match status" value="1"/>
</dbReference>
<dbReference type="SUPFAM" id="SSF56219">
    <property type="entry name" value="DNase I-like"/>
    <property type="match status" value="1"/>
</dbReference>